<evidence type="ECO:0000313" key="1">
    <source>
        <dbReference type="EMBL" id="MDO6964120.1"/>
    </source>
</evidence>
<dbReference type="RefSeq" id="WP_304376029.1">
    <property type="nucleotide sequence ID" value="NZ_JAUOZU010000006.1"/>
</dbReference>
<name>A0ABT8YLL6_9HYPH</name>
<proteinExistence type="predicted"/>
<dbReference type="Proteomes" id="UP001174932">
    <property type="component" value="Unassembled WGS sequence"/>
</dbReference>
<accession>A0ABT8YLL6</accession>
<sequence>MMYMTLTFMAGLIAVMFVATAVSSILNSIRESEADRLANDRRLAF</sequence>
<comment type="caution">
    <text evidence="1">The sequence shown here is derived from an EMBL/GenBank/DDBJ whole genome shotgun (WGS) entry which is preliminary data.</text>
</comment>
<reference evidence="1" key="1">
    <citation type="journal article" date="2015" name="Int. J. Syst. Evol. Microbiol.">
        <title>Rhizobium alvei sp. nov., isolated from a freshwater river.</title>
        <authorList>
            <person name="Sheu S.Y."/>
            <person name="Huang H.W."/>
            <person name="Young C.C."/>
            <person name="Chen W.M."/>
        </authorList>
    </citation>
    <scope>NUCLEOTIDE SEQUENCE</scope>
    <source>
        <strain evidence="1">TNR-22</strain>
    </source>
</reference>
<dbReference type="EMBL" id="JAUOZU010000006">
    <property type="protein sequence ID" value="MDO6964120.1"/>
    <property type="molecule type" value="Genomic_DNA"/>
</dbReference>
<evidence type="ECO:0000313" key="2">
    <source>
        <dbReference type="Proteomes" id="UP001174932"/>
    </source>
</evidence>
<keyword evidence="2" id="KW-1185">Reference proteome</keyword>
<gene>
    <name evidence="1" type="ORF">Q4481_09140</name>
</gene>
<organism evidence="1 2">
    <name type="scientific">Rhizobium alvei</name>
    <dbReference type="NCBI Taxonomy" id="1132659"/>
    <lineage>
        <taxon>Bacteria</taxon>
        <taxon>Pseudomonadati</taxon>
        <taxon>Pseudomonadota</taxon>
        <taxon>Alphaproteobacteria</taxon>
        <taxon>Hyphomicrobiales</taxon>
        <taxon>Rhizobiaceae</taxon>
        <taxon>Rhizobium/Agrobacterium group</taxon>
        <taxon>Rhizobium</taxon>
    </lineage>
</organism>
<reference evidence="1" key="2">
    <citation type="submission" date="2023-07" db="EMBL/GenBank/DDBJ databases">
        <authorList>
            <person name="Shen H."/>
        </authorList>
    </citation>
    <scope>NUCLEOTIDE SEQUENCE</scope>
    <source>
        <strain evidence="1">TNR-22</strain>
    </source>
</reference>
<protein>
    <submittedName>
        <fullName evidence="1">Uncharacterized protein</fullName>
    </submittedName>
</protein>